<feature type="region of interest" description="Disordered" evidence="1">
    <location>
        <begin position="1"/>
        <end position="21"/>
    </location>
</feature>
<evidence type="ECO:0000313" key="3">
    <source>
        <dbReference type="Proteomes" id="UP001148838"/>
    </source>
</evidence>
<dbReference type="Proteomes" id="UP001148838">
    <property type="component" value="Unassembled WGS sequence"/>
</dbReference>
<accession>A0ABQ8TFZ4</accession>
<dbReference type="EMBL" id="JAJSOF020000011">
    <property type="protein sequence ID" value="KAJ4444615.1"/>
    <property type="molecule type" value="Genomic_DNA"/>
</dbReference>
<proteinExistence type="predicted"/>
<comment type="caution">
    <text evidence="2">The sequence shown here is derived from an EMBL/GenBank/DDBJ whole genome shotgun (WGS) entry which is preliminary data.</text>
</comment>
<sequence length="56" mass="5898">MAGLCEGCSKPPGSLKTITLRRADSRSRLRIGKLHFGHDGGQLDPGSIEESSSSSL</sequence>
<feature type="region of interest" description="Disordered" evidence="1">
    <location>
        <begin position="34"/>
        <end position="56"/>
    </location>
</feature>
<reference evidence="2 3" key="1">
    <citation type="journal article" date="2022" name="Allergy">
        <title>Genome assembly and annotation of Periplaneta americana reveal a comprehensive cockroach allergen profile.</title>
        <authorList>
            <person name="Wang L."/>
            <person name="Xiong Q."/>
            <person name="Saelim N."/>
            <person name="Wang L."/>
            <person name="Nong W."/>
            <person name="Wan A.T."/>
            <person name="Shi M."/>
            <person name="Liu X."/>
            <person name="Cao Q."/>
            <person name="Hui J.H.L."/>
            <person name="Sookrung N."/>
            <person name="Leung T.F."/>
            <person name="Tungtrongchitr A."/>
            <person name="Tsui S.K.W."/>
        </authorList>
    </citation>
    <scope>NUCLEOTIDE SEQUENCE [LARGE SCALE GENOMIC DNA]</scope>
    <source>
        <strain evidence="2">PWHHKU_190912</strain>
    </source>
</reference>
<gene>
    <name evidence="2" type="ORF">ANN_06411</name>
</gene>
<evidence type="ECO:0000256" key="1">
    <source>
        <dbReference type="SAM" id="MobiDB-lite"/>
    </source>
</evidence>
<name>A0ABQ8TFZ4_PERAM</name>
<protein>
    <submittedName>
        <fullName evidence="2">Uncharacterized protein</fullName>
    </submittedName>
</protein>
<evidence type="ECO:0000313" key="2">
    <source>
        <dbReference type="EMBL" id="KAJ4444615.1"/>
    </source>
</evidence>
<organism evidence="2 3">
    <name type="scientific">Periplaneta americana</name>
    <name type="common">American cockroach</name>
    <name type="synonym">Blatta americana</name>
    <dbReference type="NCBI Taxonomy" id="6978"/>
    <lineage>
        <taxon>Eukaryota</taxon>
        <taxon>Metazoa</taxon>
        <taxon>Ecdysozoa</taxon>
        <taxon>Arthropoda</taxon>
        <taxon>Hexapoda</taxon>
        <taxon>Insecta</taxon>
        <taxon>Pterygota</taxon>
        <taxon>Neoptera</taxon>
        <taxon>Polyneoptera</taxon>
        <taxon>Dictyoptera</taxon>
        <taxon>Blattodea</taxon>
        <taxon>Blattoidea</taxon>
        <taxon>Blattidae</taxon>
        <taxon>Blattinae</taxon>
        <taxon>Periplaneta</taxon>
    </lineage>
</organism>
<keyword evidence="3" id="KW-1185">Reference proteome</keyword>